<feature type="compositionally biased region" description="Polar residues" evidence="1">
    <location>
        <begin position="82"/>
        <end position="99"/>
    </location>
</feature>
<feature type="region of interest" description="Disordered" evidence="1">
    <location>
        <begin position="898"/>
        <end position="929"/>
    </location>
</feature>
<organism evidence="2 3">
    <name type="scientific">Orchesella dallaii</name>
    <dbReference type="NCBI Taxonomy" id="48710"/>
    <lineage>
        <taxon>Eukaryota</taxon>
        <taxon>Metazoa</taxon>
        <taxon>Ecdysozoa</taxon>
        <taxon>Arthropoda</taxon>
        <taxon>Hexapoda</taxon>
        <taxon>Collembola</taxon>
        <taxon>Entomobryomorpha</taxon>
        <taxon>Entomobryoidea</taxon>
        <taxon>Orchesellidae</taxon>
        <taxon>Orchesellinae</taxon>
        <taxon>Orchesella</taxon>
    </lineage>
</organism>
<feature type="compositionally biased region" description="Basic and acidic residues" evidence="1">
    <location>
        <begin position="756"/>
        <end position="793"/>
    </location>
</feature>
<feature type="compositionally biased region" description="Polar residues" evidence="1">
    <location>
        <begin position="355"/>
        <end position="370"/>
    </location>
</feature>
<feature type="compositionally biased region" description="Basic and acidic residues" evidence="1">
    <location>
        <begin position="538"/>
        <end position="563"/>
    </location>
</feature>
<feature type="compositionally biased region" description="Basic residues" evidence="1">
    <location>
        <begin position="401"/>
        <end position="416"/>
    </location>
</feature>
<comment type="caution">
    <text evidence="2">The sequence shown here is derived from an EMBL/GenBank/DDBJ whole genome shotgun (WGS) entry which is preliminary data.</text>
</comment>
<feature type="compositionally biased region" description="Polar residues" evidence="1">
    <location>
        <begin position="40"/>
        <end position="55"/>
    </location>
</feature>
<feature type="compositionally biased region" description="Basic residues" evidence="1">
    <location>
        <begin position="596"/>
        <end position="605"/>
    </location>
</feature>
<feature type="compositionally biased region" description="Polar residues" evidence="1">
    <location>
        <begin position="424"/>
        <end position="438"/>
    </location>
</feature>
<dbReference type="Proteomes" id="UP001642540">
    <property type="component" value="Unassembled WGS sequence"/>
</dbReference>
<feature type="region of interest" description="Disordered" evidence="1">
    <location>
        <begin position="453"/>
        <end position="570"/>
    </location>
</feature>
<feature type="region of interest" description="Disordered" evidence="1">
    <location>
        <begin position="1"/>
        <end position="99"/>
    </location>
</feature>
<evidence type="ECO:0000313" key="3">
    <source>
        <dbReference type="Proteomes" id="UP001642540"/>
    </source>
</evidence>
<accession>A0ABP1QT33</accession>
<feature type="region of interest" description="Disordered" evidence="1">
    <location>
        <begin position="584"/>
        <end position="612"/>
    </location>
</feature>
<protein>
    <submittedName>
        <fullName evidence="2">Uncharacterized protein</fullName>
    </submittedName>
</protein>
<evidence type="ECO:0000256" key="1">
    <source>
        <dbReference type="SAM" id="MobiDB-lite"/>
    </source>
</evidence>
<feature type="compositionally biased region" description="Low complexity" evidence="1">
    <location>
        <begin position="327"/>
        <end position="354"/>
    </location>
</feature>
<feature type="region of interest" description="Disordered" evidence="1">
    <location>
        <begin position="128"/>
        <end position="222"/>
    </location>
</feature>
<feature type="region of interest" description="Disordered" evidence="1">
    <location>
        <begin position="756"/>
        <end position="820"/>
    </location>
</feature>
<reference evidence="2 3" key="1">
    <citation type="submission" date="2024-08" db="EMBL/GenBank/DDBJ databases">
        <authorList>
            <person name="Cucini C."/>
            <person name="Frati F."/>
        </authorList>
    </citation>
    <scope>NUCLEOTIDE SEQUENCE [LARGE SCALE GENOMIC DNA]</scope>
</reference>
<feature type="compositionally biased region" description="Polar residues" evidence="1">
    <location>
        <begin position="179"/>
        <end position="193"/>
    </location>
</feature>
<feature type="compositionally biased region" description="Basic residues" evidence="1">
    <location>
        <begin position="194"/>
        <end position="207"/>
    </location>
</feature>
<evidence type="ECO:0000313" key="2">
    <source>
        <dbReference type="EMBL" id="CAL8110833.1"/>
    </source>
</evidence>
<keyword evidence="3" id="KW-1185">Reference proteome</keyword>
<feature type="compositionally biased region" description="Polar residues" evidence="1">
    <location>
        <begin position="1"/>
        <end position="13"/>
    </location>
</feature>
<gene>
    <name evidence="2" type="ORF">ODALV1_LOCUS14470</name>
</gene>
<sequence length="944" mass="103551">MTPAVPTSDQNPKSILADKNTTEKSNEHSSLRVTFAKTPANKSPAANKNDVSSPVTKPLSAGQKKGKKMESKAAIPPEKQVTPPSTTIASRNASSTSKFGTTTLSTFYRTLKEDANTRGAKKLPELVLEKSKHVKGGPSATVFTRHKSSESLGHSSKRSTLTTSSRRGVKTKKYLRSTPRLSRNTSRTPTSMPRRSKSGKRLKKRVKSGTSTSKSKDSDLNAFKPAKLNEEYAKELNNITQILRAVSNFDATTGTGSGVIDTARERVKVTTIVQGKRSNTTTTDAVHRPLSADELKQLLSSITRVVSLHQLPVSGPTNNTGGVGQVPKSPTKLTPPTTATENLSSIKESNSLSSTNASKNKTATNDTTEAGSSKKRKGRKGKESSSGGGDEERSRGNKPTNKTRSKSSIRKGRSKSKVKDSLPRRTSSVSSTETNPVQNAAFLRKYFEESVRLATKKSSEEINLVNTEEGDKKKKRRTKIRAPRKGSSKSITQREKSLQSILTTNGAVKPAKSVSKTKTVDNKPKQPVPKVSTPAIRDFLKKEQPSERPKSKGPSDNKKDTRKPFKVSTNVSTTAVAGSYKQLPVAKRGTSETKVKGRKLSKVRSKSQGPLEIKPLAGSESVATSGGVTGAVASEGALSTNKSEHTNDMVDSFVTRITNESANFNKFRPLPQTPVKFQITDPMKNNFAATPIPNSKSQKQFDTVQEVINSKYAPDTTKMKSIWDKTPYQPMTHERFKELVSNYTHVDVLNGFKEEKKEAKKTTRQRTPTEKKSRENITGKKYEKVAAADEQRKPGTSGGGAVSTPTPPRSAPRTPILPYVRTPNPEKLLILPKPWEFGPESTVPVRHEPTVQQLQPPPATISKWIGSDAGSTYNRLNYDYNEERLSIMRQAHRARQRLREETAHRRKSVTKGPIGGPLVEEPPKEEYDPMAFYRNLAKRNAKTY</sequence>
<name>A0ABP1QT33_9HEXA</name>
<proteinExistence type="predicted"/>
<feature type="compositionally biased region" description="Basic residues" evidence="1">
    <location>
        <begin position="473"/>
        <end position="487"/>
    </location>
</feature>
<feature type="compositionally biased region" description="Basic and acidic residues" evidence="1">
    <location>
        <begin position="20"/>
        <end position="30"/>
    </location>
</feature>
<dbReference type="EMBL" id="CAXLJM020000046">
    <property type="protein sequence ID" value="CAL8110833.1"/>
    <property type="molecule type" value="Genomic_DNA"/>
</dbReference>
<feature type="region of interest" description="Disordered" evidence="1">
    <location>
        <begin position="311"/>
        <end position="441"/>
    </location>
</feature>